<evidence type="ECO:0000256" key="1">
    <source>
        <dbReference type="SAM" id="MobiDB-lite"/>
    </source>
</evidence>
<proteinExistence type="predicted"/>
<protein>
    <submittedName>
        <fullName evidence="4">YhdP family protein</fullName>
    </submittedName>
</protein>
<comment type="caution">
    <text evidence="4">The sequence shown here is derived from an EMBL/GenBank/DDBJ whole genome shotgun (WGS) entry which is preliminary data.</text>
</comment>
<gene>
    <name evidence="4" type="ORF">ACERLL_00415</name>
</gene>
<feature type="compositionally biased region" description="Gly residues" evidence="1">
    <location>
        <begin position="822"/>
        <end position="833"/>
    </location>
</feature>
<sequence length="1117" mass="124027">MSESPPTPPLPWYLRRSFWRWVVRGLVALLLLLAALVTWVLLYPPSLAPIRADLEDLLSRKLDRRIAFQDLDWTWSGGLKVRVSGVEVGSRNLGVDQVRLGVELLSLLRGEARLQELELVGLDLRVERRADGRLVAGGFRMKPGRNLVYPLLARFDHFRIADSTLHWTDHTPAETVRVALREWRVDIRRDGDAHRVDLHGALGAGEVGVRGRIRHFDGGPPEWELDVQLLGSTLSLDALRPYLEEGAPRRIRGKLAFWAEARGGMTRGITLEGRIHLAEAGVHWPARLRKPLTDMELGASFRYRWDRPGQELALESLELRSGALHLKGRTTLRLPPGSGPRLDLALRAEPVTFAELQPLHRFRAFPERASAWLGHALAGRITETEISLRGPLRRFPFPEDAGRFRVRAEMEGVRLAYEPGWPPVEDLAGTLTLDGTRLGLSARSGRILQAEVRGLEASIHDWTARPPRLRLQGNLDLKLVDGIRFLERSGLAEKGFLDPAILVGGGKLDLGLELPLGKQAPPEVYGRLRMEGAAYRPAPGMPALVGLNGAVDFQGPHITATGLRARLFGEPVRLALEREPEAPLRLQLEGDFPANVLRRAAARLEQEHPLLRRVTGTLQTRVSLVAGEDTRRFRARMDLGQAALALPEPLFNAIGQPGMLAVEGRLLGRPEYRARLVTGGDEWRGRLEETPAGVLEAGLGVGFGQPAPTPELGLCRMTGELDALALGRWTELVRSLRGGPESRTQSRMPRLEMDLLVGQVRWGRKNLYAGRVALDGRPVPGGYRWRGGLEGNRAAGRFRWMQRTGRDRVEVRIGRLRLPGPGDWGSTGSGSGSGSHDLPPLDLMVTADRIRLGEQMLEDSHLEARLFEDHWVIPVLESSIGATTVRVEGGWSAEKGRTHARMELRSRDFGRLLRDAGVYPSMKGGKGTARGRVSWPGRPANFAGGRLDGSVRLDMREGEIEEFHFLSKALSTLNILDWPKQAIRGFSDLGSNGLVYRRMQGKGTIEDGTLTLKRMALESAALRLTADGGLDLGARTYDLTMHLHPLQTLDKLVSAVPLLGYLLTGKDKAFASLDYRVRGPWEEPRVTAVNPSDQPDFMEVLVERLKKMQWKDLAPWR</sequence>
<evidence type="ECO:0000313" key="5">
    <source>
        <dbReference type="Proteomes" id="UP001575181"/>
    </source>
</evidence>
<evidence type="ECO:0000313" key="4">
    <source>
        <dbReference type="EMBL" id="MFA9459287.1"/>
    </source>
</evidence>
<keyword evidence="2" id="KW-0812">Transmembrane</keyword>
<keyword evidence="2" id="KW-0472">Membrane</keyword>
<evidence type="ECO:0000256" key="2">
    <source>
        <dbReference type="SAM" id="Phobius"/>
    </source>
</evidence>
<keyword evidence="2" id="KW-1133">Transmembrane helix</keyword>
<dbReference type="PANTHER" id="PTHR38690:SF1">
    <property type="entry name" value="PROTEASE"/>
    <property type="match status" value="1"/>
</dbReference>
<feature type="domain" description="YhdP central" evidence="3">
    <location>
        <begin position="14"/>
        <end position="270"/>
    </location>
</feature>
<reference evidence="4 5" key="1">
    <citation type="submission" date="2024-08" db="EMBL/GenBank/DDBJ databases">
        <title>Whole-genome sequencing of halo(alkali)philic microorganisms from hypersaline lakes.</title>
        <authorList>
            <person name="Sorokin D.Y."/>
            <person name="Merkel A.Y."/>
            <person name="Messina E."/>
            <person name="Yakimov M."/>
        </authorList>
    </citation>
    <scope>NUCLEOTIDE SEQUENCE [LARGE SCALE GENOMIC DNA]</scope>
    <source>
        <strain evidence="4 5">Cl-TMA</strain>
    </source>
</reference>
<evidence type="ECO:0000259" key="3">
    <source>
        <dbReference type="Pfam" id="PF13116"/>
    </source>
</evidence>
<feature type="domain" description="YhdP central" evidence="3">
    <location>
        <begin position="279"/>
        <end position="1086"/>
    </location>
</feature>
<accession>A0ABV4TPQ7</accession>
<dbReference type="PANTHER" id="PTHR38690">
    <property type="entry name" value="PROTEASE-RELATED"/>
    <property type="match status" value="1"/>
</dbReference>
<name>A0ABV4TPQ7_9GAMM</name>
<keyword evidence="5" id="KW-1185">Reference proteome</keyword>
<feature type="region of interest" description="Disordered" evidence="1">
    <location>
        <begin position="820"/>
        <end position="840"/>
    </location>
</feature>
<dbReference type="Proteomes" id="UP001575181">
    <property type="component" value="Unassembled WGS sequence"/>
</dbReference>
<dbReference type="Pfam" id="PF13116">
    <property type="entry name" value="YhdP"/>
    <property type="match status" value="2"/>
</dbReference>
<dbReference type="EMBL" id="JBGUAW010000001">
    <property type="protein sequence ID" value="MFA9459287.1"/>
    <property type="molecule type" value="Genomic_DNA"/>
</dbReference>
<dbReference type="InterPro" id="IPR011836">
    <property type="entry name" value="YhdP"/>
</dbReference>
<feature type="transmembrane region" description="Helical" evidence="2">
    <location>
        <begin position="21"/>
        <end position="42"/>
    </location>
</feature>
<organism evidence="4 5">
    <name type="scientific">Thiohalorhabdus methylotrophus</name>
    <dbReference type="NCBI Taxonomy" id="3242694"/>
    <lineage>
        <taxon>Bacteria</taxon>
        <taxon>Pseudomonadati</taxon>
        <taxon>Pseudomonadota</taxon>
        <taxon>Gammaproteobacteria</taxon>
        <taxon>Thiohalorhabdales</taxon>
        <taxon>Thiohalorhabdaceae</taxon>
        <taxon>Thiohalorhabdus</taxon>
    </lineage>
</organism>
<dbReference type="RefSeq" id="WP_373654078.1">
    <property type="nucleotide sequence ID" value="NZ_JBGUAW010000001.1"/>
</dbReference>
<dbReference type="InterPro" id="IPR025263">
    <property type="entry name" value="YhdP_central"/>
</dbReference>